<dbReference type="Pfam" id="PF00005">
    <property type="entry name" value="ABC_tran"/>
    <property type="match status" value="1"/>
</dbReference>
<dbReference type="GO" id="GO:0016887">
    <property type="term" value="F:ATP hydrolysis activity"/>
    <property type="evidence" value="ECO:0007669"/>
    <property type="project" value="InterPro"/>
</dbReference>
<dbReference type="PROSITE" id="PS00211">
    <property type="entry name" value="ABC_TRANSPORTER_1"/>
    <property type="match status" value="1"/>
</dbReference>
<dbReference type="InterPro" id="IPR017871">
    <property type="entry name" value="ABC_transporter-like_CS"/>
</dbReference>
<comment type="caution">
    <text evidence="12">The sequence shown here is derived from an EMBL/GenBank/DDBJ whole genome shotgun (WGS) entry which is preliminary data.</text>
</comment>
<dbReference type="GO" id="GO:0005886">
    <property type="term" value="C:plasma membrane"/>
    <property type="evidence" value="ECO:0007669"/>
    <property type="project" value="UniProtKB-SubCell"/>
</dbReference>
<feature type="domain" description="ABC transporter" evidence="10">
    <location>
        <begin position="364"/>
        <end position="602"/>
    </location>
</feature>
<feature type="transmembrane region" description="Helical" evidence="9">
    <location>
        <begin position="147"/>
        <end position="172"/>
    </location>
</feature>
<dbReference type="SMART" id="SM00382">
    <property type="entry name" value="AAA"/>
    <property type="match status" value="1"/>
</dbReference>
<dbReference type="EMBL" id="SOQX01000002">
    <property type="protein sequence ID" value="TDY02675.1"/>
    <property type="molecule type" value="Genomic_DNA"/>
</dbReference>
<dbReference type="RefSeq" id="WP_208321285.1">
    <property type="nucleotide sequence ID" value="NZ_SOQX01000002.1"/>
</dbReference>
<evidence type="ECO:0000256" key="2">
    <source>
        <dbReference type="ARBA" id="ARBA00022448"/>
    </source>
</evidence>
<proteinExistence type="predicted"/>
<keyword evidence="4 9" id="KW-0812">Transmembrane</keyword>
<dbReference type="PANTHER" id="PTHR24221">
    <property type="entry name" value="ATP-BINDING CASSETTE SUB-FAMILY B"/>
    <property type="match status" value="1"/>
</dbReference>
<feature type="domain" description="ABC transmembrane type-1" evidence="11">
    <location>
        <begin position="21"/>
        <end position="320"/>
    </location>
</feature>
<evidence type="ECO:0000256" key="4">
    <source>
        <dbReference type="ARBA" id="ARBA00022692"/>
    </source>
</evidence>
<comment type="subcellular location">
    <subcellularLocation>
        <location evidence="1">Cell membrane</location>
        <topology evidence="1">Multi-pass membrane protein</topology>
    </subcellularLocation>
</comment>
<evidence type="ECO:0000259" key="10">
    <source>
        <dbReference type="PROSITE" id="PS50893"/>
    </source>
</evidence>
<dbReference type="SUPFAM" id="SSF52540">
    <property type="entry name" value="P-loop containing nucleoside triphosphate hydrolases"/>
    <property type="match status" value="1"/>
</dbReference>
<dbReference type="GO" id="GO:0034040">
    <property type="term" value="F:ATPase-coupled lipid transmembrane transporter activity"/>
    <property type="evidence" value="ECO:0007669"/>
    <property type="project" value="TreeGrafter"/>
</dbReference>
<dbReference type="Gene3D" id="1.20.1560.10">
    <property type="entry name" value="ABC transporter type 1, transmembrane domain"/>
    <property type="match status" value="1"/>
</dbReference>
<evidence type="ECO:0000256" key="3">
    <source>
        <dbReference type="ARBA" id="ARBA00022475"/>
    </source>
</evidence>
<evidence type="ECO:0000313" key="12">
    <source>
        <dbReference type="EMBL" id="TDY02675.1"/>
    </source>
</evidence>
<reference evidence="12 13" key="1">
    <citation type="submission" date="2019-03" db="EMBL/GenBank/DDBJ databases">
        <title>Genomic Encyclopedia of Type Strains, Phase IV (KMG-IV): sequencing the most valuable type-strain genomes for metagenomic binning, comparative biology and taxonomic classification.</title>
        <authorList>
            <person name="Goeker M."/>
        </authorList>
    </citation>
    <scope>NUCLEOTIDE SEQUENCE [LARGE SCALE GENOMIC DNA]</scope>
    <source>
        <strain evidence="12 13">DSM 16326</strain>
    </source>
</reference>
<dbReference type="AlphaFoldDB" id="A0A4V3H4E3"/>
<dbReference type="GO" id="GO:0005524">
    <property type="term" value="F:ATP binding"/>
    <property type="evidence" value="ECO:0007669"/>
    <property type="project" value="UniProtKB-KW"/>
</dbReference>
<dbReference type="InterPro" id="IPR011527">
    <property type="entry name" value="ABC1_TM_dom"/>
</dbReference>
<dbReference type="InterPro" id="IPR036640">
    <property type="entry name" value="ABC1_TM_sf"/>
</dbReference>
<dbReference type="PROSITE" id="PS50929">
    <property type="entry name" value="ABC_TM1F"/>
    <property type="match status" value="1"/>
</dbReference>
<evidence type="ECO:0000256" key="5">
    <source>
        <dbReference type="ARBA" id="ARBA00022741"/>
    </source>
</evidence>
<evidence type="ECO:0000313" key="13">
    <source>
        <dbReference type="Proteomes" id="UP000294914"/>
    </source>
</evidence>
<feature type="transmembrane region" description="Helical" evidence="9">
    <location>
        <begin position="75"/>
        <end position="97"/>
    </location>
</feature>
<evidence type="ECO:0000256" key="9">
    <source>
        <dbReference type="SAM" id="Phobius"/>
    </source>
</evidence>
<dbReference type="InterPro" id="IPR027417">
    <property type="entry name" value="P-loop_NTPase"/>
</dbReference>
<organism evidence="12 13">
    <name type="scientific">Thiohalophilus thiocyanatoxydans</name>
    <dbReference type="NCBI Taxonomy" id="381308"/>
    <lineage>
        <taxon>Bacteria</taxon>
        <taxon>Pseudomonadati</taxon>
        <taxon>Pseudomonadota</taxon>
        <taxon>Gammaproteobacteria</taxon>
        <taxon>Thiohalomonadales</taxon>
        <taxon>Thiohalophilaceae</taxon>
        <taxon>Thiohalophilus</taxon>
    </lineage>
</organism>
<keyword evidence="2" id="KW-0813">Transport</keyword>
<dbReference type="Proteomes" id="UP000294914">
    <property type="component" value="Unassembled WGS sequence"/>
</dbReference>
<dbReference type="InterPro" id="IPR003439">
    <property type="entry name" value="ABC_transporter-like_ATP-bd"/>
</dbReference>
<keyword evidence="6" id="KW-0067">ATP-binding</keyword>
<keyword evidence="7 9" id="KW-1133">Transmembrane helix</keyword>
<keyword evidence="8 9" id="KW-0472">Membrane</keyword>
<evidence type="ECO:0000256" key="7">
    <source>
        <dbReference type="ARBA" id="ARBA00022989"/>
    </source>
</evidence>
<dbReference type="Pfam" id="PF00664">
    <property type="entry name" value="ABC_membrane"/>
    <property type="match status" value="1"/>
</dbReference>
<evidence type="ECO:0000259" key="11">
    <source>
        <dbReference type="PROSITE" id="PS50929"/>
    </source>
</evidence>
<protein>
    <submittedName>
        <fullName evidence="12">ABC-type bacteriocin/lantibiotic exporter with double-glycine peptidase domain</fullName>
    </submittedName>
</protein>
<dbReference type="PANTHER" id="PTHR24221:SF632">
    <property type="entry name" value="ATP-DEPENDENT LIPID A-CORE FLIPPASE"/>
    <property type="match status" value="1"/>
</dbReference>
<evidence type="ECO:0000256" key="8">
    <source>
        <dbReference type="ARBA" id="ARBA00023136"/>
    </source>
</evidence>
<keyword evidence="13" id="KW-1185">Reference proteome</keyword>
<feature type="transmembrane region" description="Helical" evidence="9">
    <location>
        <begin position="266"/>
        <end position="286"/>
    </location>
</feature>
<keyword evidence="3" id="KW-1003">Cell membrane</keyword>
<sequence>MLDTYRKIRDLLDARERRNAVLLFGMMLVMGLLDVIGVASIMPFISVVSNPEVVETNLYLNAVYTSLGFTSTDTFLLFLGGVVFVLVVGSLIFKALTHWAMARFTHMRNYTISIRLLRGYLGRPYSFFLNRHSADLGKSILSEVQQVISVVLLPAVNLLAHGIVAFFLIALVVMVNPMVAMVAVLVLGGVYGLIYGVLRRYIGRIGAERVKANQERFQIAQEALGGIKDVKVLGLENGYIRGFAGPASRFARVQAINQIINQVPRFALEALVLGGMLVLLLVLLAVEEGELGNVLPLITLYAFAGMRLMPALQQIYGALAKLRFGQPALEALHRDLVETEQVGALPTARVRTETEEVLSLKERITLDGIVYTYPQAEQPALNHLSLTIPARTTVGLVGSTGAGKTTAVDLILGLLEPQQGHLKIDDQPISGEELRAWQRNIGYVPQSIFLTDDTVAANIAFGLPPERIDPVAVENAARIAELHNFVVSEMPQGYDTVVGERGVRLSGGQRQRIGIARALYHDPEVLVFDEATSALDNLTERAVMDAVHNLGHRKTIIMIAHRLSTVRQCEQIYLLQGGEVIAHGSYEQLIDENQIFREMDTI</sequence>
<dbReference type="InterPro" id="IPR003593">
    <property type="entry name" value="AAA+_ATPase"/>
</dbReference>
<dbReference type="SUPFAM" id="SSF90123">
    <property type="entry name" value="ABC transporter transmembrane region"/>
    <property type="match status" value="1"/>
</dbReference>
<evidence type="ECO:0000256" key="6">
    <source>
        <dbReference type="ARBA" id="ARBA00022840"/>
    </source>
</evidence>
<gene>
    <name evidence="12" type="ORF">EDC23_1051</name>
</gene>
<name>A0A4V3H4E3_9GAMM</name>
<evidence type="ECO:0000256" key="1">
    <source>
        <dbReference type="ARBA" id="ARBA00004651"/>
    </source>
</evidence>
<accession>A0A4V3H4E3</accession>
<feature type="transmembrane region" description="Helical" evidence="9">
    <location>
        <begin position="21"/>
        <end position="45"/>
    </location>
</feature>
<dbReference type="GO" id="GO:0140359">
    <property type="term" value="F:ABC-type transporter activity"/>
    <property type="evidence" value="ECO:0007669"/>
    <property type="project" value="InterPro"/>
</dbReference>
<dbReference type="InterPro" id="IPR039421">
    <property type="entry name" value="Type_1_exporter"/>
</dbReference>
<dbReference type="PROSITE" id="PS50893">
    <property type="entry name" value="ABC_TRANSPORTER_2"/>
    <property type="match status" value="1"/>
</dbReference>
<keyword evidence="5" id="KW-0547">Nucleotide-binding</keyword>
<dbReference type="Gene3D" id="3.40.50.300">
    <property type="entry name" value="P-loop containing nucleotide triphosphate hydrolases"/>
    <property type="match status" value="1"/>
</dbReference>
<feature type="transmembrane region" description="Helical" evidence="9">
    <location>
        <begin position="178"/>
        <end position="198"/>
    </location>
</feature>
<dbReference type="FunFam" id="3.40.50.300:FF:000221">
    <property type="entry name" value="Multidrug ABC transporter ATP-binding protein"/>
    <property type="match status" value="1"/>
</dbReference>